<comment type="similarity">
    <text evidence="2">Belongs to the UPF0053 family.</text>
</comment>
<feature type="transmembrane region" description="Helical" evidence="10">
    <location>
        <begin position="132"/>
        <end position="152"/>
    </location>
</feature>
<evidence type="ECO:0000313" key="14">
    <source>
        <dbReference type="Proteomes" id="UP000452293"/>
    </source>
</evidence>
<dbReference type="SUPFAM" id="SSF56176">
    <property type="entry name" value="FAD-binding/transporter-associated domain-like"/>
    <property type="match status" value="1"/>
</dbReference>
<keyword evidence="14" id="KW-1185">Reference proteome</keyword>
<dbReference type="InterPro" id="IPR036318">
    <property type="entry name" value="FAD-bd_PCMH-like_sf"/>
</dbReference>
<evidence type="ECO:0000256" key="9">
    <source>
        <dbReference type="PROSITE-ProRule" id="PRU01193"/>
    </source>
</evidence>
<feature type="transmembrane region" description="Helical" evidence="10">
    <location>
        <begin position="172"/>
        <end position="201"/>
    </location>
</feature>
<evidence type="ECO:0000256" key="7">
    <source>
        <dbReference type="ARBA" id="ARBA00023136"/>
    </source>
</evidence>
<dbReference type="InterPro" id="IPR002550">
    <property type="entry name" value="CNNM"/>
</dbReference>
<organism evidence="13 14">
    <name type="scientific">Blautia massiliensis</name>
    <name type="common">ex Durand et al. 2017</name>
    <dbReference type="NCBI Taxonomy" id="1737424"/>
    <lineage>
        <taxon>Bacteria</taxon>
        <taxon>Bacillati</taxon>
        <taxon>Bacillota</taxon>
        <taxon>Clostridia</taxon>
        <taxon>Lachnospirales</taxon>
        <taxon>Lachnospiraceae</taxon>
        <taxon>Blautia</taxon>
    </lineage>
</organism>
<evidence type="ECO:0000256" key="2">
    <source>
        <dbReference type="ARBA" id="ARBA00006337"/>
    </source>
</evidence>
<reference evidence="13 14" key="1">
    <citation type="journal article" date="2019" name="Nat. Med.">
        <title>A library of human gut bacterial isolates paired with longitudinal multiomics data enables mechanistic microbiome research.</title>
        <authorList>
            <person name="Poyet M."/>
            <person name="Groussin M."/>
            <person name="Gibbons S.M."/>
            <person name="Avila-Pacheco J."/>
            <person name="Jiang X."/>
            <person name="Kearney S.M."/>
            <person name="Perrotta A.R."/>
            <person name="Berdy B."/>
            <person name="Zhao S."/>
            <person name="Lieberman T.D."/>
            <person name="Swanson P.K."/>
            <person name="Smith M."/>
            <person name="Roesemann S."/>
            <person name="Alexander J.E."/>
            <person name="Rich S.A."/>
            <person name="Livny J."/>
            <person name="Vlamakis H."/>
            <person name="Clish C."/>
            <person name="Bullock K."/>
            <person name="Deik A."/>
            <person name="Scott J."/>
            <person name="Pierce K.A."/>
            <person name="Xavier R.J."/>
            <person name="Alm E.J."/>
        </authorList>
    </citation>
    <scope>NUCLEOTIDE SEQUENCE [LARGE SCALE GENOMIC DNA]</scope>
    <source>
        <strain evidence="13 14">BIOML-A1</strain>
    </source>
</reference>
<evidence type="ECO:0000256" key="8">
    <source>
        <dbReference type="PROSITE-ProRule" id="PRU00703"/>
    </source>
</evidence>
<sequence length="475" mass="54260">MRNTRRESGLVVRFLYYNRFGILPDDYTEGNKKMIQAIILLVFLIFLNSVFAGAEMAVLSMNEAKMRELAEEGDHRAQILIKLTEQPAHFMTAIRITVTTAGFLQSAFAAEYFAQPMTAALIKAGIDVPQNVLKIVCMIIVTILLSYVSLLFGELVPRRLGMKNPDELSLRLAGLLKTAMIAVWPATALLTVTANGVLYLMGIKPEEKEEQATEEEIRMLLTEGNEQGSIQQEESEMIQNVFDLDDTAADEICTHRRDVVVLYMEDSDEEWERIIRENRHTFYPVCGEDQDDIIHILDTRDYFRLDDRSREAVLQHACYSPFFVPESMRANLIFREMREKRDYFAVVLDEYGCFVGIVTLHDLVETLVGDIDDRTDLPKPDDIEKTGEHIWKIQGGAILDDVAEVINVELPVEKYDTFSGFVCGVLERVPEDGEQFRCSWKNLDIVVNQVRNHTVVEGIVHVQPEKKVQEQKEEI</sequence>
<evidence type="ECO:0000256" key="6">
    <source>
        <dbReference type="ARBA" id="ARBA00023122"/>
    </source>
</evidence>
<dbReference type="PROSITE" id="PS51371">
    <property type="entry name" value="CBS"/>
    <property type="match status" value="1"/>
</dbReference>
<evidence type="ECO:0000259" key="12">
    <source>
        <dbReference type="PROSITE" id="PS51846"/>
    </source>
</evidence>
<feature type="domain" description="CNNM transmembrane" evidence="12">
    <location>
        <begin position="30"/>
        <end position="234"/>
    </location>
</feature>
<evidence type="ECO:0000259" key="11">
    <source>
        <dbReference type="PROSITE" id="PS51371"/>
    </source>
</evidence>
<evidence type="ECO:0000256" key="5">
    <source>
        <dbReference type="ARBA" id="ARBA00022989"/>
    </source>
</evidence>
<dbReference type="InterPro" id="IPR000644">
    <property type="entry name" value="CBS_dom"/>
</dbReference>
<dbReference type="Pfam" id="PF03471">
    <property type="entry name" value="CorC_HlyC"/>
    <property type="match status" value="1"/>
</dbReference>
<dbReference type="InterPro" id="IPR005170">
    <property type="entry name" value="Transptr-assoc_dom"/>
</dbReference>
<dbReference type="PROSITE" id="PS51846">
    <property type="entry name" value="CNNM"/>
    <property type="match status" value="1"/>
</dbReference>
<gene>
    <name evidence="13" type="ORF">GT718_12680</name>
</gene>
<dbReference type="EMBL" id="WWVW01000023">
    <property type="protein sequence ID" value="MZL78203.1"/>
    <property type="molecule type" value="Genomic_DNA"/>
</dbReference>
<evidence type="ECO:0000256" key="4">
    <source>
        <dbReference type="ARBA" id="ARBA00022737"/>
    </source>
</evidence>
<dbReference type="Gene3D" id="3.30.465.10">
    <property type="match status" value="1"/>
</dbReference>
<keyword evidence="5 9" id="KW-1133">Transmembrane helix</keyword>
<name>A0ABW9X5D4_9FIRM</name>
<keyword evidence="3 9" id="KW-0812">Transmembrane</keyword>
<dbReference type="Gene3D" id="3.10.580.10">
    <property type="entry name" value="CBS-domain"/>
    <property type="match status" value="1"/>
</dbReference>
<feature type="transmembrane region" description="Helical" evidence="10">
    <location>
        <begin position="34"/>
        <end position="59"/>
    </location>
</feature>
<dbReference type="InterPro" id="IPR044751">
    <property type="entry name" value="Ion_transp-like_CBS"/>
</dbReference>
<keyword evidence="4" id="KW-0677">Repeat</keyword>
<comment type="caution">
    <text evidence="13">The sequence shown here is derived from an EMBL/GenBank/DDBJ whole genome shotgun (WGS) entry which is preliminary data.</text>
</comment>
<dbReference type="Pfam" id="PF01595">
    <property type="entry name" value="CNNM"/>
    <property type="match status" value="1"/>
</dbReference>
<dbReference type="PANTHER" id="PTHR22777">
    <property type="entry name" value="HEMOLYSIN-RELATED"/>
    <property type="match status" value="1"/>
</dbReference>
<feature type="domain" description="CBS" evidence="11">
    <location>
        <begin position="314"/>
        <end position="377"/>
    </location>
</feature>
<comment type="subcellular location">
    <subcellularLocation>
        <location evidence="1">Membrane</location>
        <topology evidence="1">Multi-pass membrane protein</topology>
    </subcellularLocation>
</comment>
<accession>A0ABW9X5D4</accession>
<protein>
    <submittedName>
        <fullName evidence="13">DUF21 domain-containing protein</fullName>
    </submittedName>
</protein>
<dbReference type="SMART" id="SM01091">
    <property type="entry name" value="CorC_HlyC"/>
    <property type="match status" value="1"/>
</dbReference>
<dbReference type="SUPFAM" id="SSF54631">
    <property type="entry name" value="CBS-domain pair"/>
    <property type="match status" value="1"/>
</dbReference>
<keyword evidence="7 9" id="KW-0472">Membrane</keyword>
<dbReference type="Proteomes" id="UP000452293">
    <property type="component" value="Unassembled WGS sequence"/>
</dbReference>
<evidence type="ECO:0000256" key="1">
    <source>
        <dbReference type="ARBA" id="ARBA00004141"/>
    </source>
</evidence>
<dbReference type="InterPro" id="IPR046342">
    <property type="entry name" value="CBS_dom_sf"/>
</dbReference>
<evidence type="ECO:0000313" key="13">
    <source>
        <dbReference type="EMBL" id="MZL78203.1"/>
    </source>
</evidence>
<keyword evidence="6 8" id="KW-0129">CBS domain</keyword>
<proteinExistence type="inferred from homology"/>
<dbReference type="CDD" id="cd04590">
    <property type="entry name" value="CBS_pair_CorC_HlyC_assoc"/>
    <property type="match status" value="1"/>
</dbReference>
<dbReference type="Pfam" id="PF00571">
    <property type="entry name" value="CBS"/>
    <property type="match status" value="1"/>
</dbReference>
<evidence type="ECO:0000256" key="3">
    <source>
        <dbReference type="ARBA" id="ARBA00022692"/>
    </source>
</evidence>
<dbReference type="PANTHER" id="PTHR22777:SF17">
    <property type="entry name" value="UPF0053 PROTEIN SLL0260"/>
    <property type="match status" value="1"/>
</dbReference>
<evidence type="ECO:0000256" key="10">
    <source>
        <dbReference type="SAM" id="Phobius"/>
    </source>
</evidence>
<dbReference type="InterPro" id="IPR016169">
    <property type="entry name" value="FAD-bd_PCMH_sub2"/>
</dbReference>